<accession>A0A1D8AVE4</accession>
<dbReference type="STRING" id="1838286.Verru16b_01943"/>
<dbReference type="AlphaFoldDB" id="A0A1D8AVE4"/>
<organism evidence="2 3">
    <name type="scientific">Lacunisphaera limnophila</name>
    <dbReference type="NCBI Taxonomy" id="1838286"/>
    <lineage>
        <taxon>Bacteria</taxon>
        <taxon>Pseudomonadati</taxon>
        <taxon>Verrucomicrobiota</taxon>
        <taxon>Opitutia</taxon>
        <taxon>Opitutales</taxon>
        <taxon>Opitutaceae</taxon>
        <taxon>Lacunisphaera</taxon>
    </lineage>
</organism>
<feature type="signal peptide" evidence="1">
    <location>
        <begin position="1"/>
        <end position="16"/>
    </location>
</feature>
<reference evidence="2 3" key="1">
    <citation type="submission" date="2016-06" db="EMBL/GenBank/DDBJ databases">
        <title>Three novel species with peptidoglycan cell walls form the new genus Lacunisphaera gen. nov. in the family Opitutaceae of the verrucomicrobial subdivision 4.</title>
        <authorList>
            <person name="Rast P."/>
            <person name="Gloeckner I."/>
            <person name="Jogler M."/>
            <person name="Boedeker C."/>
            <person name="Jeske O."/>
            <person name="Wiegand S."/>
            <person name="Reinhardt R."/>
            <person name="Schumann P."/>
            <person name="Rohde M."/>
            <person name="Spring S."/>
            <person name="Gloeckner F.O."/>
            <person name="Jogler C."/>
        </authorList>
    </citation>
    <scope>NUCLEOTIDE SEQUENCE [LARGE SCALE GENOMIC DNA]</scope>
    <source>
        <strain evidence="2 3">IG16b</strain>
    </source>
</reference>
<keyword evidence="1" id="KW-0732">Signal</keyword>
<keyword evidence="3" id="KW-1185">Reference proteome</keyword>
<protein>
    <submittedName>
        <fullName evidence="2">Uncharacterized protein</fullName>
    </submittedName>
</protein>
<evidence type="ECO:0000313" key="3">
    <source>
        <dbReference type="Proteomes" id="UP000095228"/>
    </source>
</evidence>
<feature type="chain" id="PRO_5009105325" evidence="1">
    <location>
        <begin position="17"/>
        <end position="316"/>
    </location>
</feature>
<dbReference type="KEGG" id="obg:Verru16b_01943"/>
<evidence type="ECO:0000313" key="2">
    <source>
        <dbReference type="EMBL" id="AOS44874.1"/>
    </source>
</evidence>
<gene>
    <name evidence="2" type="ORF">Verru16b_01943</name>
</gene>
<sequence length="316" mass="34363">MSGLLLLALTVGVLTAADGTVATAVYANVGHGYRREKGKDGAFKPEYYALSNGGRIYGTTRDLTVDRVTYPEVAEIAVRLLAQENYHYAQSKDQATLLLVLQWGNTIGFDRTTYGLSVDAAASAYAELVAAMGPQGPGRGFAGSQTTNPDGSPLNVGAGDPGADDGFETAMLRLLMDNRVRDQLNERNAKVLGYMDDLADANDIRRWAGGGDRYTDLIGDVEESRYYIVVSAYDFPELLKHDNKKLLWQTRVSVRTPGNRFDDSFAAMLKGAARYFGQDSGRLIRGEESKGVVELGDLKFLGEAKEPGKKPAEEKK</sequence>
<evidence type="ECO:0000256" key="1">
    <source>
        <dbReference type="SAM" id="SignalP"/>
    </source>
</evidence>
<dbReference type="Proteomes" id="UP000095228">
    <property type="component" value="Chromosome"/>
</dbReference>
<name>A0A1D8AVE4_9BACT</name>
<dbReference type="EMBL" id="CP016094">
    <property type="protein sequence ID" value="AOS44874.1"/>
    <property type="molecule type" value="Genomic_DNA"/>
</dbReference>
<proteinExistence type="predicted"/>